<name>A0AAN8ZRG6_9MAGN</name>
<comment type="caution">
    <text evidence="2">The sequence shown here is derived from an EMBL/GenBank/DDBJ whole genome shotgun (WGS) entry which is preliminary data.</text>
</comment>
<sequence>MPCRQTSETECFNTQCPSFVPTRPDFPPGYVFQNVSKYGGVKFVEEFKLYKDPINKNWFLERGKYRIGFWKSSVFKRLADFGNYAEWGGETYDPKNEAGPAMGFGYPEAWPTSKNAYIKILKVVNEYQEFVDAVNTQEEVIGEGYWVTDKGNRRDKFRHWLKFGGSGQVS</sequence>
<reference evidence="2 3" key="1">
    <citation type="submission" date="2023-12" db="EMBL/GenBank/DDBJ databases">
        <title>A high-quality genome assembly for Dillenia turbinata (Dilleniales).</title>
        <authorList>
            <person name="Chanderbali A."/>
        </authorList>
    </citation>
    <scope>NUCLEOTIDE SEQUENCE [LARGE SCALE GENOMIC DNA]</scope>
    <source>
        <strain evidence="2">LSX21</strain>
        <tissue evidence="2">Leaf</tissue>
    </source>
</reference>
<organism evidence="2 3">
    <name type="scientific">Dillenia turbinata</name>
    <dbReference type="NCBI Taxonomy" id="194707"/>
    <lineage>
        <taxon>Eukaryota</taxon>
        <taxon>Viridiplantae</taxon>
        <taxon>Streptophyta</taxon>
        <taxon>Embryophyta</taxon>
        <taxon>Tracheophyta</taxon>
        <taxon>Spermatophyta</taxon>
        <taxon>Magnoliopsida</taxon>
        <taxon>eudicotyledons</taxon>
        <taxon>Gunneridae</taxon>
        <taxon>Pentapetalae</taxon>
        <taxon>Dilleniales</taxon>
        <taxon>Dilleniaceae</taxon>
        <taxon>Dillenia</taxon>
    </lineage>
</organism>
<dbReference type="Pfam" id="PF03080">
    <property type="entry name" value="Neprosin"/>
    <property type="match status" value="1"/>
</dbReference>
<evidence type="ECO:0000313" key="2">
    <source>
        <dbReference type="EMBL" id="KAK6947371.1"/>
    </source>
</evidence>
<evidence type="ECO:0000259" key="1">
    <source>
        <dbReference type="PROSITE" id="PS52045"/>
    </source>
</evidence>
<dbReference type="EMBL" id="JBAMMX010000001">
    <property type="protein sequence ID" value="KAK6947371.1"/>
    <property type="molecule type" value="Genomic_DNA"/>
</dbReference>
<proteinExistence type="predicted"/>
<keyword evidence="3" id="KW-1185">Reference proteome</keyword>
<dbReference type="InterPro" id="IPR053168">
    <property type="entry name" value="Glutamic_endopeptidase"/>
</dbReference>
<dbReference type="PANTHER" id="PTHR31589:SF223">
    <property type="entry name" value="PROTEIN, PUTATIVE (DUF239)-RELATED"/>
    <property type="match status" value="1"/>
</dbReference>
<protein>
    <submittedName>
        <fullName evidence="2">Neprosin</fullName>
    </submittedName>
</protein>
<dbReference type="PROSITE" id="PS52045">
    <property type="entry name" value="NEPROSIN_PEP_CD"/>
    <property type="match status" value="1"/>
</dbReference>
<evidence type="ECO:0000313" key="3">
    <source>
        <dbReference type="Proteomes" id="UP001370490"/>
    </source>
</evidence>
<feature type="domain" description="Neprosin PEP catalytic" evidence="1">
    <location>
        <begin position="1"/>
        <end position="170"/>
    </location>
</feature>
<dbReference type="AlphaFoldDB" id="A0AAN8ZRG6"/>
<dbReference type="PANTHER" id="PTHR31589">
    <property type="entry name" value="PROTEIN, PUTATIVE (DUF239)-RELATED-RELATED"/>
    <property type="match status" value="1"/>
</dbReference>
<gene>
    <name evidence="2" type="ORF">RJ641_000844</name>
</gene>
<dbReference type="Proteomes" id="UP001370490">
    <property type="component" value="Unassembled WGS sequence"/>
</dbReference>
<dbReference type="InterPro" id="IPR004314">
    <property type="entry name" value="Neprosin"/>
</dbReference>
<accession>A0AAN8ZRG6</accession>